<dbReference type="EMBL" id="GG692419">
    <property type="protein sequence ID" value="EER44570.1"/>
    <property type="molecule type" value="Genomic_DNA"/>
</dbReference>
<dbReference type="VEuPathDB" id="FungiDB:HCDG_00149"/>
<sequence length="229" mass="26009">MCSLSRIFRARRFTWRTHDSRTEHSGNSDLTRRMEYGSGANRLLPKPRTASLVFRGQVLRPQFHRLRNDNLAIELEFERNEEFMVDNKNIECVPVLDASNIIQDNHRPQVPANRSLADYELVSTSGCSGYIVAHAVNLDKHLTGRGNDFLRGTARIFHPEFGVSTLHTSLSTVTWPQSKQHNVHWITYRQVYPHLAQSPCKPTIPSTVSGLVSSLAIYESTQSPTKRGI</sequence>
<proteinExistence type="predicted"/>
<protein>
    <submittedName>
        <fullName evidence="1">Uncharacterized protein</fullName>
    </submittedName>
</protein>
<evidence type="ECO:0000313" key="2">
    <source>
        <dbReference type="Proteomes" id="UP000002624"/>
    </source>
</evidence>
<gene>
    <name evidence="1" type="ORF">HCDG_00149</name>
</gene>
<accession>C6H468</accession>
<name>C6H468_AJECH</name>
<evidence type="ECO:0000313" key="1">
    <source>
        <dbReference type="EMBL" id="EER44570.1"/>
    </source>
</evidence>
<reference evidence="2" key="1">
    <citation type="submission" date="2009-05" db="EMBL/GenBank/DDBJ databases">
        <title>The genome sequence of Ajellomyces capsulatus strain H143.</title>
        <authorList>
            <person name="Champion M."/>
            <person name="Cuomo C.A."/>
            <person name="Ma L.-J."/>
            <person name="Henn M.R."/>
            <person name="Sil A."/>
            <person name="Goldman B."/>
            <person name="Young S.K."/>
            <person name="Kodira C.D."/>
            <person name="Zeng Q."/>
            <person name="Koehrsen M."/>
            <person name="Alvarado L."/>
            <person name="Berlin A.M."/>
            <person name="Borenstein D."/>
            <person name="Chen Z."/>
            <person name="Engels R."/>
            <person name="Freedman E."/>
            <person name="Gellesch M."/>
            <person name="Goldberg J."/>
            <person name="Griggs A."/>
            <person name="Gujja S."/>
            <person name="Heiman D.I."/>
            <person name="Hepburn T.A."/>
            <person name="Howarth C."/>
            <person name="Jen D."/>
            <person name="Larson L."/>
            <person name="Lewis B."/>
            <person name="Mehta T."/>
            <person name="Park D."/>
            <person name="Pearson M."/>
            <person name="Roberts A."/>
            <person name="Saif S."/>
            <person name="Shea T.D."/>
            <person name="Shenoy N."/>
            <person name="Sisk P."/>
            <person name="Stolte C."/>
            <person name="Sykes S."/>
            <person name="Walk T."/>
            <person name="White J."/>
            <person name="Yandava C."/>
            <person name="Klein B."/>
            <person name="McEwen J.G."/>
            <person name="Puccia R."/>
            <person name="Goldman G.H."/>
            <person name="Felipe M.S."/>
            <person name="Nino-Vega G."/>
            <person name="San-Blas G."/>
            <person name="Taylor J.W."/>
            <person name="Mendoza L."/>
            <person name="Galagan J.E."/>
            <person name="Nusbaum C."/>
            <person name="Birren B.W."/>
        </authorList>
    </citation>
    <scope>NUCLEOTIDE SEQUENCE [LARGE SCALE GENOMIC DNA]</scope>
    <source>
        <strain evidence="2">H143</strain>
    </source>
</reference>
<dbReference type="OrthoDB" id="10373528at2759"/>
<organism evidence="1 2">
    <name type="scientific">Ajellomyces capsulatus (strain H143)</name>
    <name type="common">Darling's disease fungus</name>
    <name type="synonym">Histoplasma capsulatum</name>
    <dbReference type="NCBI Taxonomy" id="544712"/>
    <lineage>
        <taxon>Eukaryota</taxon>
        <taxon>Fungi</taxon>
        <taxon>Dikarya</taxon>
        <taxon>Ascomycota</taxon>
        <taxon>Pezizomycotina</taxon>
        <taxon>Eurotiomycetes</taxon>
        <taxon>Eurotiomycetidae</taxon>
        <taxon>Onygenales</taxon>
        <taxon>Ajellomycetaceae</taxon>
        <taxon>Histoplasma</taxon>
    </lineage>
</organism>
<dbReference type="AlphaFoldDB" id="C6H468"/>
<dbReference type="Proteomes" id="UP000002624">
    <property type="component" value="Unassembled WGS sequence"/>
</dbReference>
<dbReference type="HOGENOM" id="CLU_1209515_0_0_1"/>